<dbReference type="GO" id="GO:0046872">
    <property type="term" value="F:metal ion binding"/>
    <property type="evidence" value="ECO:0007669"/>
    <property type="project" value="UniProtKB-KW"/>
</dbReference>
<comment type="similarity">
    <text evidence="6">Belongs to the peptidase M48 family.</text>
</comment>
<keyword evidence="3 6" id="KW-0378">Hydrolase</keyword>
<dbReference type="EMBL" id="CADIKC010000001">
    <property type="protein sequence ID" value="CAB3638946.1"/>
    <property type="molecule type" value="Genomic_DNA"/>
</dbReference>
<dbReference type="Pfam" id="PF01435">
    <property type="entry name" value="Peptidase_M48"/>
    <property type="match status" value="1"/>
</dbReference>
<proteinExistence type="inferred from homology"/>
<sequence>MDSYAPDRGALVPLAYHAKVVDYLRRHEPEVWRWASARTGSVEQREELRSMLLRDTYRLDADAHAEVHAALEHAMKRLGVEGRATLYQSSGQEMNASLIYVPDEVHIILQGPLLERLSTEELMAVFGHELAHHLLWSRDDGQFLVADRILNDALAAPGNSSSHRETYRRYALHTELFADRGGAVAAGAVAPAVSTLVKIQTGINSVDAAAYLRQASEIESHEAKASAAHTHPETFIRARALALWWEQAENLDSWIETRLHGPLGLERLDLPEQERLQQLTRGFLAHYLAGTPLASDGVQAQLRMLFPDWQDDEPAIGPEAFAGDVADESIRDYLNALMMDLALADPDQQDAALLRAGHVARALGSLDALQTNLRRDAGFSKCDLERFCRQVAGEGRV</sequence>
<evidence type="ECO:0000256" key="1">
    <source>
        <dbReference type="ARBA" id="ARBA00022670"/>
    </source>
</evidence>
<organism evidence="8 9">
    <name type="scientific">Paraburkholderia sediminicola</name>
    <dbReference type="NCBI Taxonomy" id="458836"/>
    <lineage>
        <taxon>Bacteria</taxon>
        <taxon>Pseudomonadati</taxon>
        <taxon>Pseudomonadota</taxon>
        <taxon>Betaproteobacteria</taxon>
        <taxon>Burkholderiales</taxon>
        <taxon>Burkholderiaceae</taxon>
        <taxon>Paraburkholderia</taxon>
    </lineage>
</organism>
<keyword evidence="1 6" id="KW-0645">Protease</keyword>
<evidence type="ECO:0000256" key="6">
    <source>
        <dbReference type="RuleBase" id="RU003983"/>
    </source>
</evidence>
<keyword evidence="2" id="KW-0479">Metal-binding</keyword>
<protein>
    <recommendedName>
        <fullName evidence="7">Peptidase M48 domain-containing protein</fullName>
    </recommendedName>
</protein>
<reference evidence="8 9" key="1">
    <citation type="submission" date="2020-04" db="EMBL/GenBank/DDBJ databases">
        <authorList>
            <person name="De Canck E."/>
        </authorList>
    </citation>
    <scope>NUCLEOTIDE SEQUENCE [LARGE SCALE GENOMIC DNA]</scope>
    <source>
        <strain evidence="8 9">LMG 24238</strain>
    </source>
</reference>
<dbReference type="GO" id="GO:0004222">
    <property type="term" value="F:metalloendopeptidase activity"/>
    <property type="evidence" value="ECO:0007669"/>
    <property type="project" value="InterPro"/>
</dbReference>
<evidence type="ECO:0000313" key="8">
    <source>
        <dbReference type="EMBL" id="CAB3638946.1"/>
    </source>
</evidence>
<accession>A0A6J4ZPM2</accession>
<dbReference type="GO" id="GO:0006508">
    <property type="term" value="P:proteolysis"/>
    <property type="evidence" value="ECO:0007669"/>
    <property type="project" value="UniProtKB-KW"/>
</dbReference>
<evidence type="ECO:0000256" key="5">
    <source>
        <dbReference type="ARBA" id="ARBA00023049"/>
    </source>
</evidence>
<evidence type="ECO:0000259" key="7">
    <source>
        <dbReference type="Pfam" id="PF01435"/>
    </source>
</evidence>
<name>A0A6J4ZPM2_9BURK</name>
<comment type="cofactor">
    <cofactor evidence="6">
        <name>Zn(2+)</name>
        <dbReference type="ChEBI" id="CHEBI:29105"/>
    </cofactor>
    <text evidence="6">Binds 1 zinc ion per subunit.</text>
</comment>
<dbReference type="RefSeq" id="WP_175048550.1">
    <property type="nucleotide sequence ID" value="NZ_CADIKC010000001.1"/>
</dbReference>
<keyword evidence="9" id="KW-1185">Reference proteome</keyword>
<evidence type="ECO:0000256" key="2">
    <source>
        <dbReference type="ARBA" id="ARBA00022723"/>
    </source>
</evidence>
<keyword evidence="4 6" id="KW-0862">Zinc</keyword>
<feature type="domain" description="Peptidase M48" evidence="7">
    <location>
        <begin position="64"/>
        <end position="134"/>
    </location>
</feature>
<dbReference type="AlphaFoldDB" id="A0A6J4ZPM2"/>
<evidence type="ECO:0000313" key="9">
    <source>
        <dbReference type="Proteomes" id="UP000494255"/>
    </source>
</evidence>
<evidence type="ECO:0000256" key="3">
    <source>
        <dbReference type="ARBA" id="ARBA00022801"/>
    </source>
</evidence>
<evidence type="ECO:0000256" key="4">
    <source>
        <dbReference type="ARBA" id="ARBA00022833"/>
    </source>
</evidence>
<dbReference type="GeneID" id="97038771"/>
<dbReference type="Proteomes" id="UP000494255">
    <property type="component" value="Unassembled WGS sequence"/>
</dbReference>
<keyword evidence="5 6" id="KW-0482">Metalloprotease</keyword>
<gene>
    <name evidence="8" type="ORF">LMG24238_00101</name>
</gene>
<dbReference type="Gene3D" id="3.30.2010.10">
    <property type="entry name" value="Metalloproteases ('zincins'), catalytic domain"/>
    <property type="match status" value="1"/>
</dbReference>
<dbReference type="InterPro" id="IPR001915">
    <property type="entry name" value="Peptidase_M48"/>
</dbReference>